<name>A0A2X3KYW8_9ENTR</name>
<evidence type="ECO:0000259" key="1">
    <source>
        <dbReference type="Pfam" id="PF04715"/>
    </source>
</evidence>
<gene>
    <name evidence="2" type="primary">pabB_1</name>
    <name evidence="2" type="ORF">NCTC12120_05971</name>
</gene>
<keyword evidence="2" id="KW-0808">Transferase</keyword>
<dbReference type="STRING" id="158822.LH23_19075"/>
<organism evidence="2 3">
    <name type="scientific">Cedecea neteri</name>
    <dbReference type="NCBI Taxonomy" id="158822"/>
    <lineage>
        <taxon>Bacteria</taxon>
        <taxon>Pseudomonadati</taxon>
        <taxon>Pseudomonadota</taxon>
        <taxon>Gammaproteobacteria</taxon>
        <taxon>Enterobacterales</taxon>
        <taxon>Enterobacteriaceae</taxon>
        <taxon>Cedecea</taxon>
    </lineage>
</organism>
<keyword evidence="2" id="KW-0032">Aminotransferase</keyword>
<evidence type="ECO:0000313" key="3">
    <source>
        <dbReference type="Proteomes" id="UP000251197"/>
    </source>
</evidence>
<sequence length="129" mass="14323">MLLHSGFADHPHNRFDIMVASPLATLVTRGQQTVIERDGLSSRHGECPLDLLQQMLDSFDLTTTANDDIPFCGGALGLFSYDLGRRFENIPATAEQDLTTPDMAVGIYDWALIADHHLQRLTLVLPGRY</sequence>
<dbReference type="InterPro" id="IPR005801">
    <property type="entry name" value="ADC_synthase"/>
</dbReference>
<evidence type="ECO:0000313" key="2">
    <source>
        <dbReference type="EMBL" id="SQC92770.1"/>
    </source>
</evidence>
<accession>A0A2X3KYW8</accession>
<dbReference type="EMBL" id="UAVU01000009">
    <property type="protein sequence ID" value="SQC92770.1"/>
    <property type="molecule type" value="Genomic_DNA"/>
</dbReference>
<dbReference type="Proteomes" id="UP000251197">
    <property type="component" value="Unassembled WGS sequence"/>
</dbReference>
<dbReference type="AlphaFoldDB" id="A0A2X3KYW8"/>
<dbReference type="InterPro" id="IPR019999">
    <property type="entry name" value="Anth_synth_I-like"/>
</dbReference>
<dbReference type="Gene3D" id="3.60.120.10">
    <property type="entry name" value="Anthranilate synthase"/>
    <property type="match status" value="1"/>
</dbReference>
<dbReference type="InterPro" id="IPR006805">
    <property type="entry name" value="Anth_synth_I_N"/>
</dbReference>
<proteinExistence type="predicted"/>
<dbReference type="GO" id="GO:0046820">
    <property type="term" value="F:4-amino-4-deoxychorismate synthase activity"/>
    <property type="evidence" value="ECO:0007669"/>
    <property type="project" value="UniProtKB-EC"/>
</dbReference>
<feature type="domain" description="Anthranilate synthase component I N-terminal" evidence="1">
    <location>
        <begin position="2"/>
        <end position="123"/>
    </location>
</feature>
<dbReference type="SUPFAM" id="SSF56322">
    <property type="entry name" value="ADC synthase"/>
    <property type="match status" value="1"/>
</dbReference>
<reference evidence="2 3" key="1">
    <citation type="submission" date="2018-06" db="EMBL/GenBank/DDBJ databases">
        <authorList>
            <consortium name="Pathogen Informatics"/>
            <person name="Doyle S."/>
        </authorList>
    </citation>
    <scope>NUCLEOTIDE SEQUENCE [LARGE SCALE GENOMIC DNA]</scope>
    <source>
        <strain evidence="2 3">NCTC12120</strain>
    </source>
</reference>
<dbReference type="PANTHER" id="PTHR11236">
    <property type="entry name" value="AMINOBENZOATE/ANTHRANILATE SYNTHASE"/>
    <property type="match status" value="1"/>
</dbReference>
<dbReference type="PANTHER" id="PTHR11236:SF50">
    <property type="entry name" value="AMINODEOXYCHORISMATE SYNTHASE COMPONENT 1"/>
    <property type="match status" value="1"/>
</dbReference>
<protein>
    <submittedName>
        <fullName evidence="2">Para-aminobenzoate synthase component 1</fullName>
        <ecNumber evidence="2">2.6.1.85</ecNumber>
    </submittedName>
</protein>
<dbReference type="Pfam" id="PF04715">
    <property type="entry name" value="Anth_synt_I_N"/>
    <property type="match status" value="1"/>
</dbReference>
<dbReference type="EC" id="2.6.1.85" evidence="2"/>
<dbReference type="GO" id="GO:0000162">
    <property type="term" value="P:L-tryptophan biosynthetic process"/>
    <property type="evidence" value="ECO:0007669"/>
    <property type="project" value="TreeGrafter"/>
</dbReference>